<reference evidence="9" key="2">
    <citation type="submission" date="2015-01" db="EMBL/GenBank/DDBJ databases">
        <title>Evolutionary Origins and Diversification of the Mycorrhizal Mutualists.</title>
        <authorList>
            <consortium name="DOE Joint Genome Institute"/>
            <consortium name="Mycorrhizal Genomics Consortium"/>
            <person name="Kohler A."/>
            <person name="Kuo A."/>
            <person name="Nagy L.G."/>
            <person name="Floudas D."/>
            <person name="Copeland A."/>
            <person name="Barry K.W."/>
            <person name="Cichocki N."/>
            <person name="Veneault-Fourrey C."/>
            <person name="LaButti K."/>
            <person name="Lindquist E.A."/>
            <person name="Lipzen A."/>
            <person name="Lundell T."/>
            <person name="Morin E."/>
            <person name="Murat C."/>
            <person name="Riley R."/>
            <person name="Ohm R."/>
            <person name="Sun H."/>
            <person name="Tunlid A."/>
            <person name="Henrissat B."/>
            <person name="Grigoriev I.V."/>
            <person name="Hibbett D.S."/>
            <person name="Martin F."/>
        </authorList>
    </citation>
    <scope>NUCLEOTIDE SEQUENCE [LARGE SCALE GENOMIC DNA]</scope>
    <source>
        <strain evidence="9">LaAM-08-1</strain>
    </source>
</reference>
<dbReference type="OrthoDB" id="6105938at2759"/>
<dbReference type="HOGENOM" id="CLU_408852_0_0_1"/>
<organism evidence="8 9">
    <name type="scientific">Laccaria amethystina LaAM-08-1</name>
    <dbReference type="NCBI Taxonomy" id="1095629"/>
    <lineage>
        <taxon>Eukaryota</taxon>
        <taxon>Fungi</taxon>
        <taxon>Dikarya</taxon>
        <taxon>Basidiomycota</taxon>
        <taxon>Agaricomycotina</taxon>
        <taxon>Agaricomycetes</taxon>
        <taxon>Agaricomycetidae</taxon>
        <taxon>Agaricales</taxon>
        <taxon>Agaricineae</taxon>
        <taxon>Hydnangiaceae</taxon>
        <taxon>Laccaria</taxon>
    </lineage>
</organism>
<keyword evidence="5" id="KW-0175">Coiled coil</keyword>
<feature type="compositionally biased region" description="Polar residues" evidence="6">
    <location>
        <begin position="343"/>
        <end position="353"/>
    </location>
</feature>
<feature type="region of interest" description="Disordered" evidence="6">
    <location>
        <begin position="296"/>
        <end position="575"/>
    </location>
</feature>
<evidence type="ECO:0000313" key="8">
    <source>
        <dbReference type="EMBL" id="KIK01267.1"/>
    </source>
</evidence>
<keyword evidence="1" id="KW-0479">Metal-binding</keyword>
<evidence type="ECO:0000259" key="7">
    <source>
        <dbReference type="PROSITE" id="PS50089"/>
    </source>
</evidence>
<evidence type="ECO:0000256" key="2">
    <source>
        <dbReference type="ARBA" id="ARBA00022771"/>
    </source>
</evidence>
<evidence type="ECO:0000256" key="3">
    <source>
        <dbReference type="ARBA" id="ARBA00022833"/>
    </source>
</evidence>
<feature type="compositionally biased region" description="Low complexity" evidence="6">
    <location>
        <begin position="322"/>
        <end position="337"/>
    </location>
</feature>
<evidence type="ECO:0000256" key="1">
    <source>
        <dbReference type="ARBA" id="ARBA00022723"/>
    </source>
</evidence>
<feature type="domain" description="RING-type" evidence="7">
    <location>
        <begin position="47"/>
        <end position="68"/>
    </location>
</feature>
<keyword evidence="9" id="KW-1185">Reference proteome</keyword>
<feature type="compositionally biased region" description="Acidic residues" evidence="6">
    <location>
        <begin position="242"/>
        <end position="262"/>
    </location>
</feature>
<evidence type="ECO:0000256" key="5">
    <source>
        <dbReference type="SAM" id="Coils"/>
    </source>
</evidence>
<accession>A0A0C9XU79</accession>
<dbReference type="GO" id="GO:0008270">
    <property type="term" value="F:zinc ion binding"/>
    <property type="evidence" value="ECO:0007669"/>
    <property type="project" value="UniProtKB-KW"/>
</dbReference>
<dbReference type="EMBL" id="KN838609">
    <property type="protein sequence ID" value="KIK01267.1"/>
    <property type="molecule type" value="Genomic_DNA"/>
</dbReference>
<dbReference type="Gene3D" id="3.30.40.10">
    <property type="entry name" value="Zinc/RING finger domain, C3HC4 (zinc finger)"/>
    <property type="match status" value="1"/>
</dbReference>
<dbReference type="STRING" id="1095629.A0A0C9XU79"/>
<evidence type="ECO:0000256" key="6">
    <source>
        <dbReference type="SAM" id="MobiDB-lite"/>
    </source>
</evidence>
<evidence type="ECO:0000313" key="9">
    <source>
        <dbReference type="Proteomes" id="UP000054477"/>
    </source>
</evidence>
<feature type="compositionally biased region" description="Low complexity" evidence="6">
    <location>
        <begin position="502"/>
        <end position="530"/>
    </location>
</feature>
<dbReference type="InterPro" id="IPR017907">
    <property type="entry name" value="Znf_RING_CS"/>
</dbReference>
<feature type="coiled-coil region" evidence="5">
    <location>
        <begin position="148"/>
        <end position="182"/>
    </location>
</feature>
<feature type="region of interest" description="Disordered" evidence="6">
    <location>
        <begin position="242"/>
        <end position="275"/>
    </location>
</feature>
<keyword evidence="3" id="KW-0862">Zinc</keyword>
<reference evidence="8 9" key="1">
    <citation type="submission" date="2014-04" db="EMBL/GenBank/DDBJ databases">
        <authorList>
            <consortium name="DOE Joint Genome Institute"/>
            <person name="Kuo A."/>
            <person name="Kohler A."/>
            <person name="Nagy L.G."/>
            <person name="Floudas D."/>
            <person name="Copeland A."/>
            <person name="Barry K.W."/>
            <person name="Cichocki N."/>
            <person name="Veneault-Fourrey C."/>
            <person name="LaButti K."/>
            <person name="Lindquist E.A."/>
            <person name="Lipzen A."/>
            <person name="Lundell T."/>
            <person name="Morin E."/>
            <person name="Murat C."/>
            <person name="Sun H."/>
            <person name="Tunlid A."/>
            <person name="Henrissat B."/>
            <person name="Grigoriev I.V."/>
            <person name="Hibbett D.S."/>
            <person name="Martin F."/>
            <person name="Nordberg H.P."/>
            <person name="Cantor M.N."/>
            <person name="Hua S.X."/>
        </authorList>
    </citation>
    <scope>NUCLEOTIDE SEQUENCE [LARGE SCALE GENOMIC DNA]</scope>
    <source>
        <strain evidence="8 9">LaAM-08-1</strain>
    </source>
</reference>
<feature type="compositionally biased region" description="Basic and acidic residues" evidence="6">
    <location>
        <begin position="447"/>
        <end position="475"/>
    </location>
</feature>
<dbReference type="PROSITE" id="PS50089">
    <property type="entry name" value="ZF_RING_2"/>
    <property type="match status" value="1"/>
</dbReference>
<proteinExistence type="predicted"/>
<protein>
    <recommendedName>
        <fullName evidence="7">RING-type domain-containing protein</fullName>
    </recommendedName>
</protein>
<dbReference type="AlphaFoldDB" id="A0A0C9XU79"/>
<dbReference type="InterPro" id="IPR013083">
    <property type="entry name" value="Znf_RING/FYVE/PHD"/>
</dbReference>
<dbReference type="InterPro" id="IPR001841">
    <property type="entry name" value="Znf_RING"/>
</dbReference>
<gene>
    <name evidence="8" type="ORF">K443DRAFT_132368</name>
</gene>
<feature type="compositionally biased region" description="Polar residues" evidence="6">
    <location>
        <begin position="363"/>
        <end position="377"/>
    </location>
</feature>
<dbReference type="SUPFAM" id="SSF57850">
    <property type="entry name" value="RING/U-box"/>
    <property type="match status" value="1"/>
</dbReference>
<feature type="compositionally biased region" description="Low complexity" evidence="6">
    <location>
        <begin position="537"/>
        <end position="546"/>
    </location>
</feature>
<feature type="compositionally biased region" description="Polar residues" evidence="6">
    <location>
        <begin position="432"/>
        <end position="441"/>
    </location>
</feature>
<dbReference type="Proteomes" id="UP000054477">
    <property type="component" value="Unassembled WGS sequence"/>
</dbReference>
<name>A0A0C9XU79_9AGAR</name>
<sequence>MFLPQINFHEGICLTWFSNQFLRLVRAFRNFEAVEAGELDGGSESVCGHVFCADCLHNLTRPACPLCRHAFNPNLTVKLRVELDTTRASPTPSVTIAGIAEAGSTESNLRRLIEDGRAFLRQQPRSLYRDLRTAHQMILYLCEVKSNLRSQNKEVDTLTKQVAELAEQKADLAKQVEDLTVLRKMDSETAIAWKNSLPGVNRTNLRDAAVQNPNSYTVSPLPQFTGALNTDMSLFMPLHELEEDDGEDGDEEEEEEVEDNADPSEHLKYGLVKKTYPGRSESPGYKFGYGYRHSFPRPTGSPGSPIPGLSRTAPAQEHCRSRPSSFGSRPSSATSSSVDVHQALSSPKPQSPTRLHDLLYDPSVSSSLPNMTPNHFPTSLAHRDSHHDEDYAPRRTLSDRRITQAGPSPGPLFAVHPSHPSMSHVPVPNPRPLTSNGSSIASAAAKALEKAKKQQEKYRKRAEKERTKVDWDSTRSRTNSTPLTSHPRERERASSNANAPWSSTFSFSSGNSRSSPNSSNPRGSSSSVTSLPPPPRSSSSNGPVSRGSRHGYTSAASKSLRGPLGQKRTRTSTPI</sequence>
<feature type="compositionally biased region" description="Low complexity" evidence="6">
    <location>
        <begin position="415"/>
        <end position="426"/>
    </location>
</feature>
<keyword evidence="2 4" id="KW-0863">Zinc-finger</keyword>
<evidence type="ECO:0000256" key="4">
    <source>
        <dbReference type="PROSITE-ProRule" id="PRU00175"/>
    </source>
</evidence>
<dbReference type="PROSITE" id="PS00518">
    <property type="entry name" value="ZF_RING_1"/>
    <property type="match status" value="1"/>
</dbReference>
<feature type="compositionally biased region" description="Basic and acidic residues" evidence="6">
    <location>
        <begin position="381"/>
        <end position="402"/>
    </location>
</feature>